<dbReference type="EMBL" id="FMYP01000052">
    <property type="protein sequence ID" value="SDC80406.1"/>
    <property type="molecule type" value="Genomic_DNA"/>
</dbReference>
<organism evidence="1 2">
    <name type="scientific">Williamwhitmania taraxaci</name>
    <dbReference type="NCBI Taxonomy" id="1640674"/>
    <lineage>
        <taxon>Bacteria</taxon>
        <taxon>Pseudomonadati</taxon>
        <taxon>Bacteroidota</taxon>
        <taxon>Bacteroidia</taxon>
        <taxon>Bacteroidales</taxon>
        <taxon>Williamwhitmaniaceae</taxon>
        <taxon>Williamwhitmania</taxon>
    </lineage>
</organism>
<evidence type="ECO:0000313" key="1">
    <source>
        <dbReference type="EMBL" id="SDC80406.1"/>
    </source>
</evidence>
<reference evidence="1 2" key="1">
    <citation type="submission" date="2016-09" db="EMBL/GenBank/DDBJ databases">
        <authorList>
            <person name="Capua I."/>
            <person name="De Benedictis P."/>
            <person name="Joannis T."/>
            <person name="Lombin L.H."/>
            <person name="Cattoli G."/>
        </authorList>
    </citation>
    <scope>NUCLEOTIDE SEQUENCE [LARGE SCALE GENOMIC DNA]</scope>
    <source>
        <strain evidence="1 2">A7P-90m</strain>
    </source>
</reference>
<name>A0A1G6PLK9_9BACT</name>
<sequence>MAVLSNEEQKMVKGGQAAAYSCSCSDGSAVWTGTYSGDGRASDRAAYWCGSGGGSCIREN</sequence>
<keyword evidence="2" id="KW-1185">Reference proteome</keyword>
<dbReference type="STRING" id="1640674.SAMN05216323_105225"/>
<evidence type="ECO:0000313" key="2">
    <source>
        <dbReference type="Proteomes" id="UP000199452"/>
    </source>
</evidence>
<proteinExistence type="predicted"/>
<accession>A0A1G6PLK9</accession>
<dbReference type="AlphaFoldDB" id="A0A1G6PLK9"/>
<dbReference type="Proteomes" id="UP000199452">
    <property type="component" value="Unassembled WGS sequence"/>
</dbReference>
<protein>
    <submittedName>
        <fullName evidence="1">Uncharacterized protein</fullName>
    </submittedName>
</protein>
<gene>
    <name evidence="1" type="ORF">SAMN05216323_105225</name>
</gene>